<comment type="caution">
    <text evidence="1">The sequence shown here is derived from an EMBL/GenBank/DDBJ whole genome shotgun (WGS) entry which is preliminary data.</text>
</comment>
<reference evidence="1" key="1">
    <citation type="journal article" date="2021" name="Environ. Microbiol.">
        <title>Gene family expansions and transcriptome signatures uncover fungal adaptations to wood decay.</title>
        <authorList>
            <person name="Hage H."/>
            <person name="Miyauchi S."/>
            <person name="Viragh M."/>
            <person name="Drula E."/>
            <person name="Min B."/>
            <person name="Chaduli D."/>
            <person name="Navarro D."/>
            <person name="Favel A."/>
            <person name="Norest M."/>
            <person name="Lesage-Meessen L."/>
            <person name="Balint B."/>
            <person name="Merenyi Z."/>
            <person name="de Eugenio L."/>
            <person name="Morin E."/>
            <person name="Martinez A.T."/>
            <person name="Baldrian P."/>
            <person name="Stursova M."/>
            <person name="Martinez M.J."/>
            <person name="Novotny C."/>
            <person name="Magnuson J.K."/>
            <person name="Spatafora J.W."/>
            <person name="Maurice S."/>
            <person name="Pangilinan J."/>
            <person name="Andreopoulos W."/>
            <person name="LaButti K."/>
            <person name="Hundley H."/>
            <person name="Na H."/>
            <person name="Kuo A."/>
            <person name="Barry K."/>
            <person name="Lipzen A."/>
            <person name="Henrissat B."/>
            <person name="Riley R."/>
            <person name="Ahrendt S."/>
            <person name="Nagy L.G."/>
            <person name="Grigoriev I.V."/>
            <person name="Martin F."/>
            <person name="Rosso M.N."/>
        </authorList>
    </citation>
    <scope>NUCLEOTIDE SEQUENCE</scope>
    <source>
        <strain evidence="1">CBS 384.51</strain>
    </source>
</reference>
<dbReference type="EMBL" id="MU274912">
    <property type="protein sequence ID" value="KAI0088892.1"/>
    <property type="molecule type" value="Genomic_DNA"/>
</dbReference>
<gene>
    <name evidence="1" type="ORF">BDY19DRAFT_946638</name>
</gene>
<dbReference type="Proteomes" id="UP001055072">
    <property type="component" value="Unassembled WGS sequence"/>
</dbReference>
<proteinExistence type="predicted"/>
<accession>A0ACB8U3D4</accession>
<name>A0ACB8U3D4_9APHY</name>
<organism evidence="1 2">
    <name type="scientific">Irpex rosettiformis</name>
    <dbReference type="NCBI Taxonomy" id="378272"/>
    <lineage>
        <taxon>Eukaryota</taxon>
        <taxon>Fungi</taxon>
        <taxon>Dikarya</taxon>
        <taxon>Basidiomycota</taxon>
        <taxon>Agaricomycotina</taxon>
        <taxon>Agaricomycetes</taxon>
        <taxon>Polyporales</taxon>
        <taxon>Irpicaceae</taxon>
        <taxon>Irpex</taxon>
    </lineage>
</organism>
<protein>
    <submittedName>
        <fullName evidence="1">Uncharacterized protein</fullName>
    </submittedName>
</protein>
<sequence>MSDDEGGSKKSGYRLEYATSARAKCKGPKPCSGTPITKGELRFGSLVDFRGNTSFSWRHWGCVTNKIITNMKKSFDEADELDGFDELSEEDQDRIRKAWQDGHVADEDIPDTARKPEKDEEEEDGKAKKKKKKGKSAKKTADEDEDGDSDGEEEEEKPAKKKGAAGKASKKDQDDKPGVFKFDYALSGRAKCKGRSTCLVVCYTLFHIRTLQVVVMVRVRLSHVYLCEVSLITLTGSIGKDHLRLGHERDFRGNKTIAWLHFGCVPPSLFTKLKNSCPEPTQIEGWDNLQDEDKEKVQRAWDNGSVPEDDQGPGEPRAGAPAAKKAGGKKAKKGDGEDSEPPKKKARKVKKDEDEDLDEEEEKPKAKRVPASRKAGEKKSTATTKKRTSKKAQVDDESGEDFGDAIDAVSDDDEDEPAEKEVEEEEEEEAEESSEGSKKRKRAPAPKASSSKPATKSASKAASKAASSKAATKPASRRRKQKVDDDEE</sequence>
<keyword evidence="2" id="KW-1185">Reference proteome</keyword>
<evidence type="ECO:0000313" key="2">
    <source>
        <dbReference type="Proteomes" id="UP001055072"/>
    </source>
</evidence>
<evidence type="ECO:0000313" key="1">
    <source>
        <dbReference type="EMBL" id="KAI0088892.1"/>
    </source>
</evidence>